<organism evidence="1">
    <name type="scientific">Anguilla anguilla</name>
    <name type="common">European freshwater eel</name>
    <name type="synonym">Muraena anguilla</name>
    <dbReference type="NCBI Taxonomy" id="7936"/>
    <lineage>
        <taxon>Eukaryota</taxon>
        <taxon>Metazoa</taxon>
        <taxon>Chordata</taxon>
        <taxon>Craniata</taxon>
        <taxon>Vertebrata</taxon>
        <taxon>Euteleostomi</taxon>
        <taxon>Actinopterygii</taxon>
        <taxon>Neopterygii</taxon>
        <taxon>Teleostei</taxon>
        <taxon>Anguilliformes</taxon>
        <taxon>Anguillidae</taxon>
        <taxon>Anguilla</taxon>
    </lineage>
</organism>
<evidence type="ECO:0000313" key="1">
    <source>
        <dbReference type="EMBL" id="JAH91995.1"/>
    </source>
</evidence>
<reference evidence="1" key="1">
    <citation type="submission" date="2014-11" db="EMBL/GenBank/DDBJ databases">
        <authorList>
            <person name="Amaro Gonzalez C."/>
        </authorList>
    </citation>
    <scope>NUCLEOTIDE SEQUENCE</scope>
</reference>
<reference evidence="1" key="2">
    <citation type="journal article" date="2015" name="Fish Shellfish Immunol.">
        <title>Early steps in the European eel (Anguilla anguilla)-Vibrio vulnificus interaction in the gills: Role of the RtxA13 toxin.</title>
        <authorList>
            <person name="Callol A."/>
            <person name="Pajuelo D."/>
            <person name="Ebbesson L."/>
            <person name="Teles M."/>
            <person name="MacKenzie S."/>
            <person name="Amaro C."/>
        </authorList>
    </citation>
    <scope>NUCLEOTIDE SEQUENCE</scope>
</reference>
<name>A0A0E9WQZ5_ANGAN</name>
<sequence length="70" mass="8423">MAQSYYIHFQRRTAHTHWVKRLSRDMDTVTDIRKMTFRRVAFDQSRVTNTDTSIVKKCSYKETLLLPTKI</sequence>
<proteinExistence type="predicted"/>
<protein>
    <submittedName>
        <fullName evidence="1">Uncharacterized protein</fullName>
    </submittedName>
</protein>
<accession>A0A0E9WQZ5</accession>
<dbReference type="EMBL" id="GBXM01016582">
    <property type="protein sequence ID" value="JAH91995.1"/>
    <property type="molecule type" value="Transcribed_RNA"/>
</dbReference>
<dbReference type="AlphaFoldDB" id="A0A0E9WQZ5"/>